<proteinExistence type="predicted"/>
<comment type="caution">
    <text evidence="5">The sequence shown here is derived from an EMBL/GenBank/DDBJ whole genome shotgun (WGS) entry which is preliminary data.</text>
</comment>
<name>A0A1E5VQY3_9POAL</name>
<protein>
    <submittedName>
        <fullName evidence="5">Uncharacterized protein</fullName>
    </submittedName>
</protein>
<feature type="compositionally biased region" description="Basic and acidic residues" evidence="2">
    <location>
        <begin position="121"/>
        <end position="131"/>
    </location>
</feature>
<dbReference type="SUPFAM" id="SSF52058">
    <property type="entry name" value="L domain-like"/>
    <property type="match status" value="1"/>
</dbReference>
<dbReference type="InterPro" id="IPR002182">
    <property type="entry name" value="NB-ARC"/>
</dbReference>
<dbReference type="GO" id="GO:0043531">
    <property type="term" value="F:ADP binding"/>
    <property type="evidence" value="ECO:0007669"/>
    <property type="project" value="InterPro"/>
</dbReference>
<keyword evidence="1" id="KW-0611">Plant defense</keyword>
<dbReference type="PANTHER" id="PTHR23155">
    <property type="entry name" value="DISEASE RESISTANCE PROTEIN RP"/>
    <property type="match status" value="1"/>
</dbReference>
<evidence type="ECO:0000313" key="5">
    <source>
        <dbReference type="EMBL" id="OEL27523.1"/>
    </source>
</evidence>
<evidence type="ECO:0000313" key="6">
    <source>
        <dbReference type="Proteomes" id="UP000095767"/>
    </source>
</evidence>
<dbReference type="InterPro" id="IPR027417">
    <property type="entry name" value="P-loop_NTPase"/>
</dbReference>
<dbReference type="InterPro" id="IPR044974">
    <property type="entry name" value="Disease_R_plants"/>
</dbReference>
<evidence type="ECO:0000259" key="3">
    <source>
        <dbReference type="Pfam" id="PF00931"/>
    </source>
</evidence>
<organism evidence="5 6">
    <name type="scientific">Dichanthelium oligosanthes</name>
    <dbReference type="NCBI Taxonomy" id="888268"/>
    <lineage>
        <taxon>Eukaryota</taxon>
        <taxon>Viridiplantae</taxon>
        <taxon>Streptophyta</taxon>
        <taxon>Embryophyta</taxon>
        <taxon>Tracheophyta</taxon>
        <taxon>Spermatophyta</taxon>
        <taxon>Magnoliopsida</taxon>
        <taxon>Liliopsida</taxon>
        <taxon>Poales</taxon>
        <taxon>Poaceae</taxon>
        <taxon>PACMAD clade</taxon>
        <taxon>Panicoideae</taxon>
        <taxon>Panicodae</taxon>
        <taxon>Paniceae</taxon>
        <taxon>Dichantheliinae</taxon>
        <taxon>Dichanthelium</taxon>
    </lineage>
</organism>
<dbReference type="Pfam" id="PF23559">
    <property type="entry name" value="WHD_DRP"/>
    <property type="match status" value="1"/>
</dbReference>
<sequence length="645" mass="73794">MTMANAMVSAVFSMVGKAPSPLTNHLLKEWAASVELGSNVKALERELKSVKAMFEHTIGGEIENSSLKELLEDLQDLGACCNTITHAVGKCFPCSPVPSVSDDDDDDSDNDNDDNIMHNYSPERNRTNEPPKLRFGRVVASKRMKHIIEQLRLVRGNVSSIITTIGSNWTTVRNIAQSRPITTSESIEPKLYRRDYIMNLIIPDIILGKNCGEVLKVIPIVGPGGIGKTTLAQHIYHSGEVQKHFDVKVWTCVSLNFNASKLIEKIEKYITKVDGEESNVTAGELIRQRLKCKRFLLVLDDVWDCGNKDEWKRLLLIFKQSEVHGLDHKEFKELFLHFIFGDDQSRKYHRLLLKVGDEILCRLKGYPLAGKTVGRLLKKQIDLGHCTRVLATPAMFNFYYCALFPQDYKFEREELINFWIGLDVLHSSLGENKRVGYVGRSHLKQLVNHGFFEKEMEKDVRSCNIIHDLLHKLARKVSSHEFLSIDSSQSQVLSYLHVLPSIRHLSINIDNTNFKDRLALKNCMEDFNTLNRRLNVEKLRSLMLFGGHHGCVVKAFGDLFREAKALRVIFLSKASYHVEELLCNFYNLVHLHHLRIQNSPLVRTRFPDKLSKFYHMMVLDAKYCDDIIDLPRDMSNLVKSFPCSK</sequence>
<evidence type="ECO:0000256" key="1">
    <source>
        <dbReference type="ARBA" id="ARBA00022821"/>
    </source>
</evidence>
<dbReference type="OrthoDB" id="695275at2759"/>
<dbReference type="Gene3D" id="3.40.50.300">
    <property type="entry name" value="P-loop containing nucleotide triphosphate hydrolases"/>
    <property type="match status" value="1"/>
</dbReference>
<dbReference type="InterPro" id="IPR058922">
    <property type="entry name" value="WHD_DRP"/>
</dbReference>
<gene>
    <name evidence="5" type="ORF">BAE44_0011458</name>
</gene>
<accession>A0A1E5VQY3</accession>
<dbReference type="SUPFAM" id="SSF52540">
    <property type="entry name" value="P-loop containing nucleoside triphosphate hydrolases"/>
    <property type="match status" value="1"/>
</dbReference>
<keyword evidence="6" id="KW-1185">Reference proteome</keyword>
<reference evidence="5 6" key="1">
    <citation type="submission" date="2016-09" db="EMBL/GenBank/DDBJ databases">
        <title>The draft genome of Dichanthelium oligosanthes: A C3 panicoid grass species.</title>
        <authorList>
            <person name="Studer A.J."/>
            <person name="Schnable J.C."/>
            <person name="Brutnell T.P."/>
        </authorList>
    </citation>
    <scope>NUCLEOTIDE SEQUENCE [LARGE SCALE GENOMIC DNA]</scope>
    <source>
        <strain evidence="6">cv. Kellogg 1175</strain>
        <tissue evidence="5">Leaf</tissue>
    </source>
</reference>
<dbReference type="Pfam" id="PF00931">
    <property type="entry name" value="NB-ARC"/>
    <property type="match status" value="1"/>
</dbReference>
<dbReference type="Proteomes" id="UP000095767">
    <property type="component" value="Unassembled WGS sequence"/>
</dbReference>
<dbReference type="Gene3D" id="3.80.10.10">
    <property type="entry name" value="Ribonuclease Inhibitor"/>
    <property type="match status" value="1"/>
</dbReference>
<dbReference type="STRING" id="888268.A0A1E5VQY3"/>
<feature type="domain" description="NB-ARC" evidence="3">
    <location>
        <begin position="215"/>
        <end position="321"/>
    </location>
</feature>
<dbReference type="PRINTS" id="PR00364">
    <property type="entry name" value="DISEASERSIST"/>
</dbReference>
<dbReference type="GO" id="GO:0098542">
    <property type="term" value="P:defense response to other organism"/>
    <property type="evidence" value="ECO:0007669"/>
    <property type="project" value="TreeGrafter"/>
</dbReference>
<evidence type="ECO:0000259" key="4">
    <source>
        <dbReference type="Pfam" id="PF23559"/>
    </source>
</evidence>
<dbReference type="PANTHER" id="PTHR23155:SF988">
    <property type="entry name" value="OS06G0707733 PROTEIN"/>
    <property type="match status" value="1"/>
</dbReference>
<feature type="domain" description="Disease resistance protein winged helix" evidence="4">
    <location>
        <begin position="403"/>
        <end position="474"/>
    </location>
</feature>
<dbReference type="AlphaFoldDB" id="A0A1E5VQY3"/>
<evidence type="ECO:0000256" key="2">
    <source>
        <dbReference type="SAM" id="MobiDB-lite"/>
    </source>
</evidence>
<feature type="region of interest" description="Disordered" evidence="2">
    <location>
        <begin position="99"/>
        <end position="131"/>
    </location>
</feature>
<dbReference type="EMBL" id="LWDX02032306">
    <property type="protein sequence ID" value="OEL27523.1"/>
    <property type="molecule type" value="Genomic_DNA"/>
</dbReference>
<feature type="compositionally biased region" description="Acidic residues" evidence="2">
    <location>
        <begin position="101"/>
        <end position="114"/>
    </location>
</feature>
<dbReference type="InterPro" id="IPR032675">
    <property type="entry name" value="LRR_dom_sf"/>
</dbReference>